<dbReference type="PANTHER" id="PTHR45527">
    <property type="entry name" value="NONRIBOSOMAL PEPTIDE SYNTHETASE"/>
    <property type="match status" value="1"/>
</dbReference>
<dbReference type="InterPro" id="IPR001242">
    <property type="entry name" value="Condensation_dom"/>
</dbReference>
<proteinExistence type="predicted"/>
<gene>
    <name evidence="3" type="ORF">NP596_21060</name>
</gene>
<dbReference type="Pfam" id="PF00668">
    <property type="entry name" value="Condensation"/>
    <property type="match status" value="1"/>
</dbReference>
<reference evidence="3 4" key="1">
    <citation type="submission" date="2022-07" db="EMBL/GenBank/DDBJ databases">
        <title>Methylomonas rivi sp. nov., Methylomonas rosea sp. nov., Methylomonas aureus sp. nov. and Methylomonas subterranea sp. nov., four novel methanotrophs isolated from a freshwater creek and the deep terrestrial subsurface.</title>
        <authorList>
            <person name="Abin C."/>
            <person name="Sankaranarayanan K."/>
            <person name="Garner C."/>
            <person name="Sindelar R."/>
            <person name="Kotary K."/>
            <person name="Garner R."/>
            <person name="Barclay S."/>
            <person name="Lawson P."/>
            <person name="Krumholz L."/>
        </authorList>
    </citation>
    <scope>NUCLEOTIDE SEQUENCE [LARGE SCALE GENOMIC DNA]</scope>
    <source>
        <strain evidence="3 4">WSC-6</strain>
    </source>
</reference>
<feature type="domain" description="Condensation" evidence="2">
    <location>
        <begin position="3"/>
        <end position="402"/>
    </location>
</feature>
<dbReference type="Gene3D" id="3.40.50.12780">
    <property type="entry name" value="N-terminal domain of ligase-like"/>
    <property type="match status" value="1"/>
</dbReference>
<evidence type="ECO:0000259" key="2">
    <source>
        <dbReference type="Pfam" id="PF00668"/>
    </source>
</evidence>
<dbReference type="PROSITE" id="PS00455">
    <property type="entry name" value="AMP_BINDING"/>
    <property type="match status" value="1"/>
</dbReference>
<comment type="caution">
    <text evidence="3">The sequence shown here is derived from an EMBL/GenBank/DDBJ whole genome shotgun (WGS) entry which is preliminary data.</text>
</comment>
<dbReference type="SUPFAM" id="SSF52777">
    <property type="entry name" value="CoA-dependent acyltransferases"/>
    <property type="match status" value="2"/>
</dbReference>
<dbReference type="InterPro" id="IPR000873">
    <property type="entry name" value="AMP-dep_synth/lig_dom"/>
</dbReference>
<dbReference type="InterPro" id="IPR023213">
    <property type="entry name" value="CAT-like_dom_sf"/>
</dbReference>
<dbReference type="PANTHER" id="PTHR45527:SF1">
    <property type="entry name" value="FATTY ACID SYNTHASE"/>
    <property type="match status" value="1"/>
</dbReference>
<feature type="domain" description="AMP-dependent synthetase/ligase" evidence="1">
    <location>
        <begin position="430"/>
        <end position="713"/>
    </location>
</feature>
<evidence type="ECO:0000259" key="1">
    <source>
        <dbReference type="Pfam" id="PF00501"/>
    </source>
</evidence>
<evidence type="ECO:0000313" key="3">
    <source>
        <dbReference type="EMBL" id="MCQ8130958.1"/>
    </source>
</evidence>
<organism evidence="3 4">
    <name type="scientific">Methylomonas rivi</name>
    <dbReference type="NCBI Taxonomy" id="2952226"/>
    <lineage>
        <taxon>Bacteria</taxon>
        <taxon>Pseudomonadati</taxon>
        <taxon>Pseudomonadota</taxon>
        <taxon>Gammaproteobacteria</taxon>
        <taxon>Methylococcales</taxon>
        <taxon>Methylococcaceae</taxon>
        <taxon>Methylomonas</taxon>
    </lineage>
</organism>
<dbReference type="InterPro" id="IPR042099">
    <property type="entry name" value="ANL_N_sf"/>
</dbReference>
<name>A0ABT1UAS1_9GAMM</name>
<evidence type="ECO:0000313" key="4">
    <source>
        <dbReference type="Proteomes" id="UP001524586"/>
    </source>
</evidence>
<dbReference type="RefSeq" id="WP_256617348.1">
    <property type="nucleotide sequence ID" value="NZ_JANIBK010000279.1"/>
</dbReference>
<dbReference type="Gene3D" id="3.30.559.10">
    <property type="entry name" value="Chloramphenicol acetyltransferase-like domain"/>
    <property type="match status" value="1"/>
</dbReference>
<sequence>EPEANLYVTQMAADLQGLDASRFVEAWLTVLRRHATLRSGFVWQGDLPVPLQAVFRDVELPVKLHDWRQRTVDDAALTELAKTDYERGFDLHQAPLLRLTLVSLAGGMTHLIWTCHHLLLDGWSTSLLLGEVMEIYAGAEPRTSPGSYRDYIAWLQCQDKTGGEAFWRRQLAGVNAPCLLAAAINKPQDSGNGYWICRLDAAETQHLQTAAQQQRITLNTLLQGAWALLLRHYTGQSRVVFGATVAGRPGDLPGAETLLGLFINTLPVAIEISPSMPLAEWLRGLQADNLRLREFEYLPLYDIQRWTGVGGDLFDTLLVFENYPVDEALQQSGSGLSIGNVNQHDVTNYPLTVDVAVGTMLEIGFDYARSHFGEDDIRRIGDCLRTLLLAIGQHADAAIGSIGYGAFDGAQTHPIAPKRLDERLLLQTISHQAATHPDAEALVCAGQVLSYADLQSQANRLAHHLLASGVKAGDVVGLCLPRSADMIVASLAVWQCGAAFLPLDPDYPSERLRYLLDDAGATWLIGGDVGGGLGDGRVGTARAHAESKPTVGNGIAHPTLKALNPIDLSRLDLSAYPDTPPALVTHPEQTAYLIYTSGSTGQPKGVAVGHGALARHCQAMAEVYAMQAGDVCLHFASFSFDAAIEQWAVPLACGAKVVISDQTLWSVEQTLAAIENHGITHIDLPPAYLSELARHIQQPEQAPVLTSCTVGGEA</sequence>
<dbReference type="SUPFAM" id="SSF56801">
    <property type="entry name" value="Acetyl-CoA synthetase-like"/>
    <property type="match status" value="1"/>
</dbReference>
<keyword evidence="4" id="KW-1185">Reference proteome</keyword>
<protein>
    <submittedName>
        <fullName evidence="3">Condensation domain-containing protein</fullName>
    </submittedName>
</protein>
<dbReference type="Pfam" id="PF00501">
    <property type="entry name" value="AMP-binding"/>
    <property type="match status" value="1"/>
</dbReference>
<dbReference type="Gene3D" id="3.30.559.30">
    <property type="entry name" value="Nonribosomal peptide synthetase, condensation domain"/>
    <property type="match status" value="1"/>
</dbReference>
<dbReference type="InterPro" id="IPR020845">
    <property type="entry name" value="AMP-binding_CS"/>
</dbReference>
<dbReference type="EMBL" id="JANIBK010000279">
    <property type="protein sequence ID" value="MCQ8130958.1"/>
    <property type="molecule type" value="Genomic_DNA"/>
</dbReference>
<feature type="non-terminal residue" evidence="3">
    <location>
        <position position="1"/>
    </location>
</feature>
<feature type="non-terminal residue" evidence="3">
    <location>
        <position position="714"/>
    </location>
</feature>
<dbReference type="CDD" id="cd19543">
    <property type="entry name" value="DCL_NRPS"/>
    <property type="match status" value="1"/>
</dbReference>
<accession>A0ABT1UAS1</accession>
<dbReference type="Proteomes" id="UP001524586">
    <property type="component" value="Unassembled WGS sequence"/>
</dbReference>